<dbReference type="PANTHER" id="PTHR13847">
    <property type="entry name" value="SARCOSINE DEHYDROGENASE-RELATED"/>
    <property type="match status" value="1"/>
</dbReference>
<dbReference type="GO" id="GO:0016705">
    <property type="term" value="F:oxidoreductase activity, acting on paired donors, with incorporation or reduction of molecular oxygen"/>
    <property type="evidence" value="ECO:0007669"/>
    <property type="project" value="UniProtKB-ARBA"/>
</dbReference>
<dbReference type="InterPro" id="IPR006076">
    <property type="entry name" value="FAD-dep_OxRdtase"/>
</dbReference>
<keyword evidence="1" id="KW-0001">2Fe-2S</keyword>
<dbReference type="Gene3D" id="3.30.9.10">
    <property type="entry name" value="D-Amino Acid Oxidase, subunit A, domain 2"/>
    <property type="match status" value="1"/>
</dbReference>
<evidence type="ECO:0000313" key="7">
    <source>
        <dbReference type="Proteomes" id="UP000267164"/>
    </source>
</evidence>
<dbReference type="InterPro" id="IPR036922">
    <property type="entry name" value="Rieske_2Fe-2S_sf"/>
</dbReference>
<dbReference type="PANTHER" id="PTHR13847:SF274">
    <property type="entry name" value="RIESKE 2FE-2S IRON-SULFUR PROTEIN YHFW-RELATED"/>
    <property type="match status" value="1"/>
</dbReference>
<keyword evidence="4" id="KW-0411">Iron-sulfur</keyword>
<dbReference type="SUPFAM" id="SSF50022">
    <property type="entry name" value="ISP domain"/>
    <property type="match status" value="1"/>
</dbReference>
<dbReference type="GO" id="GO:0004497">
    <property type="term" value="F:monooxygenase activity"/>
    <property type="evidence" value="ECO:0007669"/>
    <property type="project" value="UniProtKB-ARBA"/>
</dbReference>
<keyword evidence="2" id="KW-0479">Metal-binding</keyword>
<dbReference type="AlphaFoldDB" id="A0A386ZDW6"/>
<evidence type="ECO:0000259" key="5">
    <source>
        <dbReference type="PROSITE" id="PS51296"/>
    </source>
</evidence>
<dbReference type="Proteomes" id="UP000267164">
    <property type="component" value="Chromosome"/>
</dbReference>
<evidence type="ECO:0000256" key="2">
    <source>
        <dbReference type="ARBA" id="ARBA00022723"/>
    </source>
</evidence>
<organism evidence="6 7">
    <name type="scientific">Nocardia yunnanensis</name>
    <dbReference type="NCBI Taxonomy" id="2382165"/>
    <lineage>
        <taxon>Bacteria</taxon>
        <taxon>Bacillati</taxon>
        <taxon>Actinomycetota</taxon>
        <taxon>Actinomycetes</taxon>
        <taxon>Mycobacteriales</taxon>
        <taxon>Nocardiaceae</taxon>
        <taxon>Nocardia</taxon>
    </lineage>
</organism>
<dbReference type="Gene3D" id="2.102.10.10">
    <property type="entry name" value="Rieske [2Fe-2S] iron-sulphur domain"/>
    <property type="match status" value="1"/>
</dbReference>
<dbReference type="Pfam" id="PF01266">
    <property type="entry name" value="DAO"/>
    <property type="match status" value="1"/>
</dbReference>
<name>A0A386ZDW6_9NOCA</name>
<accession>A0A386ZDW6</accession>
<evidence type="ECO:0000313" key="6">
    <source>
        <dbReference type="EMBL" id="AYF75851.1"/>
    </source>
</evidence>
<dbReference type="KEGG" id="nyu:D7D52_20640"/>
<keyword evidence="7" id="KW-1185">Reference proteome</keyword>
<dbReference type="EMBL" id="CP032568">
    <property type="protein sequence ID" value="AYF75851.1"/>
    <property type="molecule type" value="Genomic_DNA"/>
</dbReference>
<dbReference type="InterPro" id="IPR017941">
    <property type="entry name" value="Rieske_2Fe-2S"/>
</dbReference>
<dbReference type="GO" id="GO:0005737">
    <property type="term" value="C:cytoplasm"/>
    <property type="evidence" value="ECO:0007669"/>
    <property type="project" value="TreeGrafter"/>
</dbReference>
<dbReference type="GO" id="GO:0046872">
    <property type="term" value="F:metal ion binding"/>
    <property type="evidence" value="ECO:0007669"/>
    <property type="project" value="UniProtKB-KW"/>
</dbReference>
<dbReference type="OrthoDB" id="9767869at2"/>
<evidence type="ECO:0000256" key="1">
    <source>
        <dbReference type="ARBA" id="ARBA00022714"/>
    </source>
</evidence>
<sequence length="495" mass="52600">MEPLWLSDIPRPARLRVTPGLRFDVVVIGGGLTGLTTALLLAQNGIDVAVVEARRIGDGTTGASTAKVSVLQGVRAQRIRRQHSADALREYLDANIDGQQWLLEYCSNSGVAVQYADAFTYAQSDREVGSVRSEHAVLREAGLHTELVGPLDVPFPTRAAVRLAQQAQLNPMALLSVLAADVESHGVQIFESSRAQGIRSGKQGDQIIDTEHGPIEAGTVILATGTPILDRGGFFARLVPQRSYLTAFRLAEPVPGGMYLSAGEPTRSVRRVPDTEGDVLLVGGEGHGVGRDSDTTARVRDLVEWTQRYFQAGEPITAWSAQDYLPSGELPYVGPLLPGQESILVATGYAKWGMTNAVAAGLALVGRITGKSPQWSGALSSWRPSDYTSLPSTLGANGSVALQFSTGWMHVAATGDRPAPAEGCGQVNRRMLSPTATCTVDGVTTSVSAVCPHLYGIVRWNAAERSWDCPLHGSRFAPDGSVLEGPATKPLGPRP</sequence>
<dbReference type="Pfam" id="PF00355">
    <property type="entry name" value="Rieske"/>
    <property type="match status" value="1"/>
</dbReference>
<reference evidence="6 7" key="1">
    <citation type="submission" date="2018-09" db="EMBL/GenBank/DDBJ databases">
        <title>Nocardia yunnanensis sp. nov., an actinomycete isolated from a soil sample.</title>
        <authorList>
            <person name="Zhang J."/>
        </authorList>
    </citation>
    <scope>NUCLEOTIDE SEQUENCE [LARGE SCALE GENOMIC DNA]</scope>
    <source>
        <strain evidence="6 7">CFHS0054</strain>
    </source>
</reference>
<proteinExistence type="predicted"/>
<dbReference type="PRINTS" id="PR00420">
    <property type="entry name" value="RNGMNOXGNASE"/>
</dbReference>
<dbReference type="RefSeq" id="WP_120738767.1">
    <property type="nucleotide sequence ID" value="NZ_CP032568.1"/>
</dbReference>
<dbReference type="GO" id="GO:0051537">
    <property type="term" value="F:2 iron, 2 sulfur cluster binding"/>
    <property type="evidence" value="ECO:0007669"/>
    <property type="project" value="UniProtKB-KW"/>
</dbReference>
<dbReference type="SUPFAM" id="SSF51905">
    <property type="entry name" value="FAD/NAD(P)-binding domain"/>
    <property type="match status" value="1"/>
</dbReference>
<evidence type="ECO:0000256" key="4">
    <source>
        <dbReference type="ARBA" id="ARBA00023014"/>
    </source>
</evidence>
<dbReference type="Gene3D" id="3.50.50.60">
    <property type="entry name" value="FAD/NAD(P)-binding domain"/>
    <property type="match status" value="1"/>
</dbReference>
<protein>
    <submittedName>
        <fullName evidence="6">FAD-dependent oxidoreductase</fullName>
    </submittedName>
</protein>
<gene>
    <name evidence="6" type="ORF">D7D52_20640</name>
</gene>
<dbReference type="InterPro" id="IPR036188">
    <property type="entry name" value="FAD/NAD-bd_sf"/>
</dbReference>
<feature type="domain" description="Rieske" evidence="5">
    <location>
        <begin position="408"/>
        <end position="495"/>
    </location>
</feature>
<evidence type="ECO:0000256" key="3">
    <source>
        <dbReference type="ARBA" id="ARBA00023004"/>
    </source>
</evidence>
<keyword evidence="3" id="KW-0408">Iron</keyword>
<dbReference type="PROSITE" id="PS51296">
    <property type="entry name" value="RIESKE"/>
    <property type="match status" value="1"/>
</dbReference>